<dbReference type="SUPFAM" id="SSF52833">
    <property type="entry name" value="Thioredoxin-like"/>
    <property type="match status" value="1"/>
</dbReference>
<dbReference type="InterPro" id="IPR003782">
    <property type="entry name" value="SCO1/SenC"/>
</dbReference>
<dbReference type="Gene3D" id="3.40.30.10">
    <property type="entry name" value="Glutaredoxin"/>
    <property type="match status" value="1"/>
</dbReference>
<dbReference type="InterPro" id="IPR036249">
    <property type="entry name" value="Thioredoxin-like_sf"/>
</dbReference>
<organism evidence="6 7">
    <name type="scientific">Streptomyces polyrhachis</name>
    <dbReference type="NCBI Taxonomy" id="1282885"/>
    <lineage>
        <taxon>Bacteria</taxon>
        <taxon>Bacillati</taxon>
        <taxon>Actinomycetota</taxon>
        <taxon>Actinomycetes</taxon>
        <taxon>Kitasatosporales</taxon>
        <taxon>Streptomycetaceae</taxon>
        <taxon>Streptomyces</taxon>
    </lineage>
</organism>
<dbReference type="CDD" id="cd02968">
    <property type="entry name" value="SCO"/>
    <property type="match status" value="1"/>
</dbReference>
<feature type="signal peptide" evidence="4">
    <location>
        <begin position="1"/>
        <end position="21"/>
    </location>
</feature>
<keyword evidence="7" id="KW-1185">Reference proteome</keyword>
<dbReference type="InterPro" id="IPR013766">
    <property type="entry name" value="Thioredoxin_domain"/>
</dbReference>
<keyword evidence="4" id="KW-0732">Signal</keyword>
<evidence type="ECO:0000256" key="2">
    <source>
        <dbReference type="ARBA" id="ARBA00023008"/>
    </source>
</evidence>
<accession>A0ABW2GB22</accession>
<evidence type="ECO:0000259" key="5">
    <source>
        <dbReference type="PROSITE" id="PS51352"/>
    </source>
</evidence>
<evidence type="ECO:0000313" key="6">
    <source>
        <dbReference type="EMBL" id="MFC7218003.1"/>
    </source>
</evidence>
<dbReference type="EMBL" id="JBHSZO010000008">
    <property type="protein sequence ID" value="MFC7218003.1"/>
    <property type="molecule type" value="Genomic_DNA"/>
</dbReference>
<feature type="compositionally biased region" description="Basic and acidic residues" evidence="3">
    <location>
        <begin position="48"/>
        <end position="59"/>
    </location>
</feature>
<evidence type="ECO:0000256" key="4">
    <source>
        <dbReference type="SAM" id="SignalP"/>
    </source>
</evidence>
<evidence type="ECO:0000256" key="1">
    <source>
        <dbReference type="ARBA" id="ARBA00010996"/>
    </source>
</evidence>
<feature type="domain" description="Thioredoxin" evidence="5">
    <location>
        <begin position="47"/>
        <end position="198"/>
    </location>
</feature>
<sequence>MRIPRTALALAAAGLLATTLAACGSTEPEAMPAVEVSGGQSKPGSVLDEPKDKPDLVLTDTKGKPYELRRATAGQPTLLFFGYTHCPDICPTTMSDLALAKQKLPAADRAKLRVVFVTTDPEHDTPRQLGAWLAAQDKDFIGLTGDFATIQAAARSVGVYVEKAVTDKDGTVTADHGAQVIAFSPKDDKAHVIYTTGATAEDYAKDLPVIIRGGTP</sequence>
<reference evidence="7" key="1">
    <citation type="journal article" date="2019" name="Int. J. Syst. Evol. Microbiol.">
        <title>The Global Catalogue of Microorganisms (GCM) 10K type strain sequencing project: providing services to taxonomists for standard genome sequencing and annotation.</title>
        <authorList>
            <consortium name="The Broad Institute Genomics Platform"/>
            <consortium name="The Broad Institute Genome Sequencing Center for Infectious Disease"/>
            <person name="Wu L."/>
            <person name="Ma J."/>
        </authorList>
    </citation>
    <scope>NUCLEOTIDE SEQUENCE [LARGE SCALE GENOMIC DNA]</scope>
    <source>
        <strain evidence="7">CGMCC 1.13681</strain>
    </source>
</reference>
<gene>
    <name evidence="6" type="ORF">ACFQLX_07460</name>
</gene>
<evidence type="ECO:0000256" key="3">
    <source>
        <dbReference type="SAM" id="MobiDB-lite"/>
    </source>
</evidence>
<keyword evidence="2" id="KW-0186">Copper</keyword>
<comment type="similarity">
    <text evidence="1">Belongs to the SCO1/2 family.</text>
</comment>
<feature type="chain" id="PRO_5045614670" evidence="4">
    <location>
        <begin position="22"/>
        <end position="216"/>
    </location>
</feature>
<name>A0ABW2GB22_9ACTN</name>
<dbReference type="PANTHER" id="PTHR12151:SF25">
    <property type="entry name" value="LINALOOL DEHYDRATASE_ISOMERASE DOMAIN-CONTAINING PROTEIN"/>
    <property type="match status" value="1"/>
</dbReference>
<dbReference type="Proteomes" id="UP001596413">
    <property type="component" value="Unassembled WGS sequence"/>
</dbReference>
<dbReference type="PANTHER" id="PTHR12151">
    <property type="entry name" value="ELECTRON TRANSPORT PROTIN SCO1/SENC FAMILY MEMBER"/>
    <property type="match status" value="1"/>
</dbReference>
<comment type="caution">
    <text evidence="6">The sequence shown here is derived from an EMBL/GenBank/DDBJ whole genome shotgun (WGS) entry which is preliminary data.</text>
</comment>
<protein>
    <submittedName>
        <fullName evidence="6">SCO family protein</fullName>
    </submittedName>
</protein>
<dbReference type="Pfam" id="PF02630">
    <property type="entry name" value="SCO1-SenC"/>
    <property type="match status" value="1"/>
</dbReference>
<proteinExistence type="inferred from homology"/>
<feature type="region of interest" description="Disordered" evidence="3">
    <location>
        <begin position="32"/>
        <end position="59"/>
    </location>
</feature>
<dbReference type="PROSITE" id="PS51352">
    <property type="entry name" value="THIOREDOXIN_2"/>
    <property type="match status" value="1"/>
</dbReference>
<dbReference type="RefSeq" id="WP_386413257.1">
    <property type="nucleotide sequence ID" value="NZ_JBHSZO010000008.1"/>
</dbReference>
<dbReference type="PROSITE" id="PS51257">
    <property type="entry name" value="PROKAR_LIPOPROTEIN"/>
    <property type="match status" value="1"/>
</dbReference>
<evidence type="ECO:0000313" key="7">
    <source>
        <dbReference type="Proteomes" id="UP001596413"/>
    </source>
</evidence>